<comment type="caution">
    <text evidence="7">The sequence shown here is derived from an EMBL/GenBank/DDBJ whole genome shotgun (WGS) entry which is preliminary data.</text>
</comment>
<dbReference type="CDD" id="cd18793">
    <property type="entry name" value="SF2_C_SNF"/>
    <property type="match status" value="1"/>
</dbReference>
<dbReference type="InterPro" id="IPR000330">
    <property type="entry name" value="SNF2_N"/>
</dbReference>
<dbReference type="CDD" id="cd18011">
    <property type="entry name" value="DEXDc_RapA"/>
    <property type="match status" value="1"/>
</dbReference>
<feature type="domain" description="Helicase C-terminal" evidence="6">
    <location>
        <begin position="516"/>
        <end position="678"/>
    </location>
</feature>
<evidence type="ECO:0000313" key="7">
    <source>
        <dbReference type="EMBL" id="MBK6299928.1"/>
    </source>
</evidence>
<dbReference type="InterPro" id="IPR049730">
    <property type="entry name" value="SNF2/RAD54-like_C"/>
</dbReference>
<proteinExistence type="predicted"/>
<name>A0A935CCI6_9MICO</name>
<dbReference type="Pfam" id="PF00176">
    <property type="entry name" value="SNF2-rel_dom"/>
    <property type="match status" value="1"/>
</dbReference>
<dbReference type="Proteomes" id="UP000718281">
    <property type="component" value="Unassembled WGS sequence"/>
</dbReference>
<dbReference type="AlphaFoldDB" id="A0A935CCI6"/>
<dbReference type="GO" id="GO:0016787">
    <property type="term" value="F:hydrolase activity"/>
    <property type="evidence" value="ECO:0007669"/>
    <property type="project" value="UniProtKB-KW"/>
</dbReference>
<feature type="domain" description="Helicase ATP-binding" evidence="5">
    <location>
        <begin position="134"/>
        <end position="305"/>
    </location>
</feature>
<dbReference type="InterPro" id="IPR001650">
    <property type="entry name" value="Helicase_C-like"/>
</dbReference>
<dbReference type="GO" id="GO:0005524">
    <property type="term" value="F:ATP binding"/>
    <property type="evidence" value="ECO:0007669"/>
    <property type="project" value="UniProtKB-KW"/>
</dbReference>
<evidence type="ECO:0000256" key="1">
    <source>
        <dbReference type="ARBA" id="ARBA00022741"/>
    </source>
</evidence>
<dbReference type="PROSITE" id="PS51192">
    <property type="entry name" value="HELICASE_ATP_BIND_1"/>
    <property type="match status" value="1"/>
</dbReference>
<keyword evidence="3" id="KW-0347">Helicase</keyword>
<dbReference type="InterPro" id="IPR024975">
    <property type="entry name" value="NOV_C"/>
</dbReference>
<gene>
    <name evidence="7" type="ORF">IPF40_02355</name>
</gene>
<dbReference type="PANTHER" id="PTHR45766">
    <property type="entry name" value="DNA ANNEALING HELICASE AND ENDONUCLEASE ZRANB3 FAMILY MEMBER"/>
    <property type="match status" value="1"/>
</dbReference>
<dbReference type="SMART" id="SM00490">
    <property type="entry name" value="HELICc"/>
    <property type="match status" value="1"/>
</dbReference>
<keyword evidence="1" id="KW-0547">Nucleotide-binding</keyword>
<dbReference type="GO" id="GO:0004386">
    <property type="term" value="F:helicase activity"/>
    <property type="evidence" value="ECO:0007669"/>
    <property type="project" value="UniProtKB-KW"/>
</dbReference>
<protein>
    <submittedName>
        <fullName evidence="7">DUF3883 domain-containing protein</fullName>
    </submittedName>
</protein>
<evidence type="ECO:0000256" key="4">
    <source>
        <dbReference type="ARBA" id="ARBA00022840"/>
    </source>
</evidence>
<evidence type="ECO:0000256" key="3">
    <source>
        <dbReference type="ARBA" id="ARBA00022806"/>
    </source>
</evidence>
<evidence type="ECO:0000313" key="8">
    <source>
        <dbReference type="Proteomes" id="UP000718281"/>
    </source>
</evidence>
<sequence length="1190" mass="133767">MPVVDDANSGNSPLEAVHAFRLELMTPGARVEGLRLHAPVDILSVKWHGGNVVTVAFKDAAGVIDEAVVTRDREASLRLVASSSIRAFDGDGESWRLAAEALRIRYAALFDPMLVVTSSDVEPLPHQITAVYGEMLPRTPLRFLLADDPGAGKTIMCGLYIKELMLRGDLDRCLVVAPGSLVNQWMDELFDKFGLRFELLTKQLVEATPEGLFEQHPLLIARMDQLSRSQELIDLLKSSDWDLVVVDEAHRMSASYFGGELKTTKRYQLGQVLGGVTRHFLLMTATPHAGQQEGFQLFLALLDGDRFEGQFRDGVHTVDPGDLMRRMVKEELLTMEGKPLFPERRAYTVPYDLSDDEQDLYEAVTLYVREEMNRADRFAAEGDRVRRNTVGFALTVLQRRLASSPEAILRSLERRRARLERRRRELAGDAHLGLSFTTKMAQLLGRKDDALDLEEAFEDLDGAEVEELEEDVVDAATAARTLAELDLEIAALGDLVHVASRVRHSGTDRKWSELRDILDREEITEDRDGNPRKIIVFTEHRDTLNYLVDRIVTYLGRPEIVVSIHGGHTREERRIAQQRFTQDPETRVLVATDAAGEGLNLQRAHLMVNYDLPWNPNRIEQRFGRIHRIGQTEVCHLWNLVAKDTREGEVFIRLLDKIEEQRRAYGGDKVFDVLGDAFENNPLRRLLVQAIRYGDQPEVRARLDEIIDATVGSGLDALLAERALHRQTLAATDVEAIRERVEQAQARRLQPHFLEAFFRAAFADVGGRMAPREAGRFEVTHVPAALRDRDRMMGAGAVVLARYERVTFHRERVRAPGQAPAELLAPGHPLLDAVVHLVVEQRRATLKQGAVLIDRTDAGETARLLVAFIEEIRDGHSRPQTVSKRFDYVEILADGSARTAGIAPYLDYDPPTAQEFELVGQLTEQPWLGVSVEDTALEWALAHSVPEHEREIRTVVSARVAKVRSEVKARLQGELNYWDAQYGRLLDEEAAGRSPRISAERARRRARELEDRLVRRLAQLDADETLSVRPPQVGAMALVVPQGLIDRLSGLREGPVAAYARETRAVERRAVDAVLAAERHLGRTPREMAHNHPGYDVRSIPPDGPTVLIEVKGRVAGADDFVITRNEVLEAKNLGDDYRLVLVAVSPQGPQADEVRYLTHPFDRTATDDFRVTKLTLNWSKTWAQGGHPR</sequence>
<dbReference type="InterPro" id="IPR014001">
    <property type="entry name" value="Helicase_ATP-bd"/>
</dbReference>
<dbReference type="SMART" id="SM00487">
    <property type="entry name" value="DEXDc"/>
    <property type="match status" value="1"/>
</dbReference>
<keyword evidence="2" id="KW-0378">Hydrolase</keyword>
<dbReference type="Pfam" id="PF00271">
    <property type="entry name" value="Helicase_C"/>
    <property type="match status" value="1"/>
</dbReference>
<organism evidence="7 8">
    <name type="scientific">Candidatus Phosphoribacter hodrii</name>
    <dbReference type="NCBI Taxonomy" id="2953743"/>
    <lineage>
        <taxon>Bacteria</taxon>
        <taxon>Bacillati</taxon>
        <taxon>Actinomycetota</taxon>
        <taxon>Actinomycetes</taxon>
        <taxon>Micrococcales</taxon>
        <taxon>Dermatophilaceae</taxon>
        <taxon>Candidatus Phosphoribacter</taxon>
    </lineage>
</organism>
<dbReference type="PROSITE" id="PS51194">
    <property type="entry name" value="HELICASE_CTER"/>
    <property type="match status" value="1"/>
</dbReference>
<keyword evidence="4" id="KW-0067">ATP-binding</keyword>
<evidence type="ECO:0000256" key="2">
    <source>
        <dbReference type="ARBA" id="ARBA00022801"/>
    </source>
</evidence>
<dbReference type="Pfam" id="PF13020">
    <property type="entry name" value="NOV_C"/>
    <property type="match status" value="1"/>
</dbReference>
<dbReference type="InterPro" id="IPR027417">
    <property type="entry name" value="P-loop_NTPase"/>
</dbReference>
<reference evidence="7 8" key="1">
    <citation type="submission" date="2020-10" db="EMBL/GenBank/DDBJ databases">
        <title>Connecting structure to function with the recovery of over 1000 high-quality activated sludge metagenome-assembled genomes encoding full-length rRNA genes using long-read sequencing.</title>
        <authorList>
            <person name="Singleton C.M."/>
            <person name="Petriglieri F."/>
            <person name="Kristensen J.M."/>
            <person name="Kirkegaard R.H."/>
            <person name="Michaelsen T.Y."/>
            <person name="Andersen M.H."/>
            <person name="Karst S.M."/>
            <person name="Dueholm M.S."/>
            <person name="Nielsen P.H."/>
            <person name="Albertsen M."/>
        </authorList>
    </citation>
    <scope>NUCLEOTIDE SEQUENCE [LARGE SCALE GENOMIC DNA]</scope>
    <source>
        <strain evidence="7">AalE_18-Q3-R2-46_BAT3C.188</strain>
    </source>
</reference>
<dbReference type="PANTHER" id="PTHR45766:SF6">
    <property type="entry name" value="SWI_SNF-RELATED MATRIX-ASSOCIATED ACTIN-DEPENDENT REGULATOR OF CHROMATIN SUBFAMILY A-LIKE PROTEIN 1"/>
    <property type="match status" value="1"/>
</dbReference>
<dbReference type="SUPFAM" id="SSF52540">
    <property type="entry name" value="P-loop containing nucleoside triphosphate hydrolases"/>
    <property type="match status" value="2"/>
</dbReference>
<evidence type="ECO:0000259" key="5">
    <source>
        <dbReference type="PROSITE" id="PS51192"/>
    </source>
</evidence>
<dbReference type="Gene3D" id="3.40.50.300">
    <property type="entry name" value="P-loop containing nucleotide triphosphate hydrolases"/>
    <property type="match status" value="1"/>
</dbReference>
<dbReference type="Gene3D" id="3.40.50.10810">
    <property type="entry name" value="Tandem AAA-ATPase domain"/>
    <property type="match status" value="1"/>
</dbReference>
<dbReference type="InterPro" id="IPR057342">
    <property type="entry name" value="DEXDc_RapA"/>
</dbReference>
<evidence type="ECO:0000259" key="6">
    <source>
        <dbReference type="PROSITE" id="PS51194"/>
    </source>
</evidence>
<dbReference type="EMBL" id="JADIXZ010000001">
    <property type="protein sequence ID" value="MBK6299928.1"/>
    <property type="molecule type" value="Genomic_DNA"/>
</dbReference>
<accession>A0A935CCI6</accession>
<dbReference type="InterPro" id="IPR038718">
    <property type="entry name" value="SNF2-like_sf"/>
</dbReference>